<keyword evidence="6" id="KW-1185">Reference proteome</keyword>
<feature type="compositionally biased region" description="Acidic residues" evidence="3">
    <location>
        <begin position="64"/>
        <end position="78"/>
    </location>
</feature>
<feature type="region of interest" description="Disordered" evidence="3">
    <location>
        <begin position="270"/>
        <end position="304"/>
    </location>
</feature>
<evidence type="ECO:0000256" key="3">
    <source>
        <dbReference type="SAM" id="MobiDB-lite"/>
    </source>
</evidence>
<evidence type="ECO:0000256" key="1">
    <source>
        <dbReference type="ARBA" id="ARBA00022670"/>
    </source>
</evidence>
<dbReference type="AlphaFoldDB" id="A0A8X8BD16"/>
<dbReference type="OrthoDB" id="1103675at2759"/>
<accession>A0A8X8BD16</accession>
<dbReference type="InterPro" id="IPR003653">
    <property type="entry name" value="Peptidase_C48_C"/>
</dbReference>
<keyword evidence="1" id="KW-0645">Protease</keyword>
<feature type="compositionally biased region" description="Acidic residues" evidence="3">
    <location>
        <begin position="34"/>
        <end position="48"/>
    </location>
</feature>
<name>A0A8X8BD16_BRACI</name>
<dbReference type="GO" id="GO:0008234">
    <property type="term" value="F:cysteine-type peptidase activity"/>
    <property type="evidence" value="ECO:0007669"/>
    <property type="project" value="InterPro"/>
</dbReference>
<reference evidence="5 6" key="1">
    <citation type="submission" date="2020-02" db="EMBL/GenBank/DDBJ databases">
        <authorList>
            <person name="Ma Q."/>
            <person name="Huang Y."/>
            <person name="Song X."/>
            <person name="Pei D."/>
        </authorList>
    </citation>
    <scope>NUCLEOTIDE SEQUENCE [LARGE SCALE GENOMIC DNA]</scope>
    <source>
        <strain evidence="5">Sxm20200214</strain>
        <tissue evidence="5">Leaf</tissue>
    </source>
</reference>
<feature type="domain" description="Ubiquitin-like protease family profile" evidence="4">
    <location>
        <begin position="388"/>
        <end position="543"/>
    </location>
</feature>
<protein>
    <recommendedName>
        <fullName evidence="4">Ubiquitin-like protease family profile domain-containing protein</fullName>
    </recommendedName>
</protein>
<sequence length="661" mass="75183">MLHKDNADRPSPEKKARTPETKSRTTTAGKEQTQDEEEQLVEADAELGDVDKEREISKANEGQTLEEEEEQMEADAGLEDPVVVERQKEGRGNKEQKKSGEKRKDEAHGKIRRKIKMKMVPDGSSNKQDYENAANFFDDTKGAPNDENEEEANPGDKRNAADDGNDEEIIDEEAISAMQQLTEVNTIGENEITEKITQDEETEKMENESCKKQKSQVTSSSQTFTTPNFDTRVTSPTPTYTTHKFDLLSQESRSSVKSATEVLMRDVGEKSEFQPLMKTKKRSVEQDNQVNDDAEPPLKKKNKGDIGDVALRRSERGQIPSIHTQPPFTGARKKHPIIHPFEPVDKSRKEKMTEWKMSNKNKKHTLIINNVRVNAKWFSDLETPGRKLLKTHIEAGLELLKTRKRNNPYLFLNKTALVVGVKFLEEIDEIYDEFLDDKEVFQFESGFGKYNIEKNISVLYSAIEIEEKYWLGIVVNLEKRSVTAFNSAAVKFTDANVGAYVNAYEMVLPFMIRNIFKDVNVDTSKFDINVVSEDYPQNQVTMDGSKKMMKRPMKDVYGSDAAEGFNKGKKETVEHYRALLRLSNKHRKSEVAWTEASSTVNSLAAQIELLNAIIKSEGKFDLVAELEKLTLDHAEAEEILGDVKVKVPDWEKLGESWLLKE</sequence>
<keyword evidence="2" id="KW-0378">Hydrolase</keyword>
<feature type="region of interest" description="Disordered" evidence="3">
    <location>
        <begin position="1"/>
        <end position="168"/>
    </location>
</feature>
<dbReference type="PANTHER" id="PTHR48147:SF5">
    <property type="entry name" value="REPEAT-CONTAINING PROTEIN, PUTATIVE-RELATED"/>
    <property type="match status" value="1"/>
</dbReference>
<feature type="compositionally biased region" description="Low complexity" evidence="3">
    <location>
        <begin position="215"/>
        <end position="240"/>
    </location>
</feature>
<dbReference type="GO" id="GO:0006508">
    <property type="term" value="P:proteolysis"/>
    <property type="evidence" value="ECO:0007669"/>
    <property type="project" value="UniProtKB-KW"/>
</dbReference>
<evidence type="ECO:0000313" key="6">
    <source>
        <dbReference type="Proteomes" id="UP000886595"/>
    </source>
</evidence>
<organism evidence="5 6">
    <name type="scientific">Brassica carinata</name>
    <name type="common">Ethiopian mustard</name>
    <name type="synonym">Abyssinian cabbage</name>
    <dbReference type="NCBI Taxonomy" id="52824"/>
    <lineage>
        <taxon>Eukaryota</taxon>
        <taxon>Viridiplantae</taxon>
        <taxon>Streptophyta</taxon>
        <taxon>Embryophyta</taxon>
        <taxon>Tracheophyta</taxon>
        <taxon>Spermatophyta</taxon>
        <taxon>Magnoliopsida</taxon>
        <taxon>eudicotyledons</taxon>
        <taxon>Gunneridae</taxon>
        <taxon>Pentapetalae</taxon>
        <taxon>rosids</taxon>
        <taxon>malvids</taxon>
        <taxon>Brassicales</taxon>
        <taxon>Brassicaceae</taxon>
        <taxon>Brassiceae</taxon>
        <taxon>Brassica</taxon>
    </lineage>
</organism>
<dbReference type="Pfam" id="PF02902">
    <property type="entry name" value="Peptidase_C48"/>
    <property type="match status" value="1"/>
</dbReference>
<dbReference type="PANTHER" id="PTHR48147">
    <property type="entry name" value="PROTEIN CBG23787"/>
    <property type="match status" value="1"/>
</dbReference>
<evidence type="ECO:0000313" key="5">
    <source>
        <dbReference type="EMBL" id="KAG2329933.1"/>
    </source>
</evidence>
<gene>
    <name evidence="5" type="ORF">Bca52824_001113</name>
</gene>
<dbReference type="EMBL" id="JAAMPC010000001">
    <property type="protein sequence ID" value="KAG2329933.1"/>
    <property type="molecule type" value="Genomic_DNA"/>
</dbReference>
<feature type="compositionally biased region" description="Basic and acidic residues" evidence="3">
    <location>
        <begin position="192"/>
        <end position="211"/>
    </location>
</feature>
<dbReference type="Proteomes" id="UP000886595">
    <property type="component" value="Unassembled WGS sequence"/>
</dbReference>
<feature type="compositionally biased region" description="Basic and acidic residues" evidence="3">
    <location>
        <begin position="49"/>
        <end position="58"/>
    </location>
</feature>
<comment type="caution">
    <text evidence="5">The sequence shown here is derived from an EMBL/GenBank/DDBJ whole genome shotgun (WGS) entry which is preliminary data.</text>
</comment>
<feature type="compositionally biased region" description="Basic and acidic residues" evidence="3">
    <location>
        <begin position="83"/>
        <end position="109"/>
    </location>
</feature>
<evidence type="ECO:0000256" key="2">
    <source>
        <dbReference type="ARBA" id="ARBA00022801"/>
    </source>
</evidence>
<feature type="compositionally biased region" description="Basic and acidic residues" evidence="3">
    <location>
        <begin position="1"/>
        <end position="23"/>
    </location>
</feature>
<proteinExistence type="predicted"/>
<evidence type="ECO:0000259" key="4">
    <source>
        <dbReference type="Pfam" id="PF02902"/>
    </source>
</evidence>
<feature type="region of interest" description="Disordered" evidence="3">
    <location>
        <begin position="182"/>
        <end position="240"/>
    </location>
</feature>